<dbReference type="PANTHER" id="PTHR40660">
    <property type="entry name" value="5'-PHOSPHATE OXIDASE PUTATIVE DOMAIN-CONTAINING PROTEIN-RELATED"/>
    <property type="match status" value="1"/>
</dbReference>
<proteinExistence type="predicted"/>
<dbReference type="EMBL" id="CAJQUM010000001">
    <property type="protein sequence ID" value="CAG4882144.1"/>
    <property type="molecule type" value="Genomic_DNA"/>
</dbReference>
<protein>
    <recommendedName>
        <fullName evidence="1">Pyridoxamine 5'-phosphate oxidase N-terminal domain-containing protein</fullName>
    </recommendedName>
</protein>
<dbReference type="Gene3D" id="2.30.110.10">
    <property type="entry name" value="Electron Transport, Fmn-binding Protein, Chain A"/>
    <property type="match status" value="1"/>
</dbReference>
<comment type="caution">
    <text evidence="2">The sequence shown here is derived from an EMBL/GenBank/DDBJ whole genome shotgun (WGS) entry which is preliminary data.</text>
</comment>
<evidence type="ECO:0000259" key="1">
    <source>
        <dbReference type="Pfam" id="PF01243"/>
    </source>
</evidence>
<keyword evidence="3" id="KW-1185">Reference proteome</keyword>
<evidence type="ECO:0000313" key="3">
    <source>
        <dbReference type="Proteomes" id="UP000742786"/>
    </source>
</evidence>
<dbReference type="SUPFAM" id="SSF50475">
    <property type="entry name" value="FMN-binding split barrel"/>
    <property type="match status" value="1"/>
</dbReference>
<reference evidence="2" key="1">
    <citation type="submission" date="2021-04" db="EMBL/GenBank/DDBJ databases">
        <authorList>
            <person name="Hornung B."/>
        </authorList>
    </citation>
    <scope>NUCLEOTIDE SEQUENCE</scope>
    <source>
        <strain evidence="2">G5G6</strain>
    </source>
</reference>
<dbReference type="Pfam" id="PF01243">
    <property type="entry name" value="PNPOx_N"/>
    <property type="match status" value="1"/>
</dbReference>
<evidence type="ECO:0000313" key="2">
    <source>
        <dbReference type="EMBL" id="CAG4882144.1"/>
    </source>
</evidence>
<dbReference type="InterPro" id="IPR011576">
    <property type="entry name" value="Pyridox_Oxase_N"/>
</dbReference>
<dbReference type="InterPro" id="IPR012349">
    <property type="entry name" value="Split_barrel_FMN-bd"/>
</dbReference>
<dbReference type="Proteomes" id="UP000742786">
    <property type="component" value="Unassembled WGS sequence"/>
</dbReference>
<sequence length="123" mass="13351">MTKMSQEVKRAIAEIKPGLIATASRTGKPNVSAKGSLRVLDDEHLLFVDVRSPGTLNNLQENPQVAILCLDPATRSGCRVSGISEILEAGPLFDQLSQEYAARNMAVKHVVKVAVEDSYTFKV</sequence>
<accession>A0A916J2F6</accession>
<dbReference type="RefSeq" id="WP_220634247.1">
    <property type="nucleotide sequence ID" value="NZ_CAJQUM010000001.1"/>
</dbReference>
<gene>
    <name evidence="2" type="ORF">GTOL_10026</name>
</gene>
<dbReference type="AlphaFoldDB" id="A0A916J2F6"/>
<dbReference type="PANTHER" id="PTHR40660:SF1">
    <property type="entry name" value="5'-PHOSPHATE OXIDASE PUTATIVE DOMAIN-CONTAINING PROTEIN-RELATED"/>
    <property type="match status" value="1"/>
</dbReference>
<organism evidence="2 3">
    <name type="scientific">Georgfuchsia toluolica</name>
    <dbReference type="NCBI Taxonomy" id="424218"/>
    <lineage>
        <taxon>Bacteria</taxon>
        <taxon>Pseudomonadati</taxon>
        <taxon>Pseudomonadota</taxon>
        <taxon>Betaproteobacteria</taxon>
        <taxon>Nitrosomonadales</taxon>
        <taxon>Sterolibacteriaceae</taxon>
        <taxon>Georgfuchsia</taxon>
    </lineage>
</organism>
<name>A0A916J2F6_9PROT</name>
<feature type="domain" description="Pyridoxamine 5'-phosphate oxidase N-terminal" evidence="1">
    <location>
        <begin position="4"/>
        <end position="115"/>
    </location>
</feature>